<evidence type="ECO:0000313" key="2">
    <source>
        <dbReference type="Proteomes" id="UP001283361"/>
    </source>
</evidence>
<proteinExistence type="predicted"/>
<organism evidence="1 2">
    <name type="scientific">Elysia crispata</name>
    <name type="common">lettuce slug</name>
    <dbReference type="NCBI Taxonomy" id="231223"/>
    <lineage>
        <taxon>Eukaryota</taxon>
        <taxon>Metazoa</taxon>
        <taxon>Spiralia</taxon>
        <taxon>Lophotrochozoa</taxon>
        <taxon>Mollusca</taxon>
        <taxon>Gastropoda</taxon>
        <taxon>Heterobranchia</taxon>
        <taxon>Euthyneura</taxon>
        <taxon>Panpulmonata</taxon>
        <taxon>Sacoglossa</taxon>
        <taxon>Placobranchoidea</taxon>
        <taxon>Plakobranchidae</taxon>
        <taxon>Elysia</taxon>
    </lineage>
</organism>
<reference evidence="1" key="1">
    <citation type="journal article" date="2023" name="G3 (Bethesda)">
        <title>A reference genome for the long-term kleptoplast-retaining sea slug Elysia crispata morphotype clarki.</title>
        <authorList>
            <person name="Eastman K.E."/>
            <person name="Pendleton A.L."/>
            <person name="Shaikh M.A."/>
            <person name="Suttiyut T."/>
            <person name="Ogas R."/>
            <person name="Tomko P."/>
            <person name="Gavelis G."/>
            <person name="Widhalm J.R."/>
            <person name="Wisecaver J.H."/>
        </authorList>
    </citation>
    <scope>NUCLEOTIDE SEQUENCE</scope>
    <source>
        <strain evidence="1">ECLA1</strain>
    </source>
</reference>
<accession>A0AAE0YS41</accession>
<name>A0AAE0YS41_9GAST</name>
<protein>
    <submittedName>
        <fullName evidence="1">Uncharacterized protein</fullName>
    </submittedName>
</protein>
<sequence>MPAARVNCYRTQVDCRPMQIERLFTEHEAFRDQQVVHAATHTLSLLLTARSTADDPWVFGLDSPSRVMFKLLLTAMYS</sequence>
<gene>
    <name evidence="1" type="ORF">RRG08_032986</name>
</gene>
<dbReference type="AlphaFoldDB" id="A0AAE0YS41"/>
<dbReference type="Proteomes" id="UP001283361">
    <property type="component" value="Unassembled WGS sequence"/>
</dbReference>
<dbReference type="EMBL" id="JAWDGP010005567">
    <property type="protein sequence ID" value="KAK3756063.1"/>
    <property type="molecule type" value="Genomic_DNA"/>
</dbReference>
<evidence type="ECO:0000313" key="1">
    <source>
        <dbReference type="EMBL" id="KAK3756063.1"/>
    </source>
</evidence>
<comment type="caution">
    <text evidence="1">The sequence shown here is derived from an EMBL/GenBank/DDBJ whole genome shotgun (WGS) entry which is preliminary data.</text>
</comment>
<keyword evidence="2" id="KW-1185">Reference proteome</keyword>